<accession>A0ABT8TVI7</accession>
<feature type="compositionally biased region" description="Basic and acidic residues" evidence="1">
    <location>
        <begin position="193"/>
        <end position="223"/>
    </location>
</feature>
<comment type="caution">
    <text evidence="2">The sequence shown here is derived from an EMBL/GenBank/DDBJ whole genome shotgun (WGS) entry which is preliminary data.</text>
</comment>
<keyword evidence="3" id="KW-1185">Reference proteome</keyword>
<feature type="region of interest" description="Disordered" evidence="1">
    <location>
        <begin position="1"/>
        <end position="63"/>
    </location>
</feature>
<proteinExistence type="predicted"/>
<protein>
    <submittedName>
        <fullName evidence="2">Uncharacterized protein</fullName>
    </submittedName>
</protein>
<organism evidence="2 3">
    <name type="scientific">Nocardioides cremeus</name>
    <dbReference type="NCBI Taxonomy" id="3058044"/>
    <lineage>
        <taxon>Bacteria</taxon>
        <taxon>Bacillati</taxon>
        <taxon>Actinomycetota</taxon>
        <taxon>Actinomycetes</taxon>
        <taxon>Propionibacteriales</taxon>
        <taxon>Nocardioidaceae</taxon>
        <taxon>Nocardioides</taxon>
    </lineage>
</organism>
<sequence length="250" mass="26298">MTDEVNAAEGAPTAKNSRDPSTRGPSKNGKGGRASKHDERARRSGSERRGIAGVPGSKNPERRCKATVFSTGLRCKRAAIKGGTVCTSHGGAAPQVQKSAKERLLELADPAIAALSKIVRDEDTDDAVRLRAALGVLDRIGYGPGQTIEVSTSKWESVLDDVFQGGVDRGSLAGPDDHAALPSGVGDSEDLDQAQHDAQAEAWRDLDNEDARDYESGRIRPDENTIVGSVVVKPAGGEPEGTRVRPARGA</sequence>
<gene>
    <name evidence="2" type="ORF">QWJ41_19780</name>
</gene>
<feature type="region of interest" description="Disordered" evidence="1">
    <location>
        <begin position="168"/>
        <end position="250"/>
    </location>
</feature>
<evidence type="ECO:0000256" key="1">
    <source>
        <dbReference type="SAM" id="MobiDB-lite"/>
    </source>
</evidence>
<dbReference type="RefSeq" id="WP_302710179.1">
    <property type="nucleotide sequence ID" value="NZ_JAULSC010000034.1"/>
</dbReference>
<evidence type="ECO:0000313" key="3">
    <source>
        <dbReference type="Proteomes" id="UP001168363"/>
    </source>
</evidence>
<reference evidence="2" key="1">
    <citation type="submission" date="2023-06" db="EMBL/GenBank/DDBJ databases">
        <title>Genome sequence of Nocardioides sp. SOB44.</title>
        <authorList>
            <person name="Zhang G."/>
        </authorList>
    </citation>
    <scope>NUCLEOTIDE SEQUENCE</scope>
    <source>
        <strain evidence="2">SOB44</strain>
    </source>
</reference>
<dbReference type="EMBL" id="JAULSC010000034">
    <property type="protein sequence ID" value="MDO3397973.1"/>
    <property type="molecule type" value="Genomic_DNA"/>
</dbReference>
<evidence type="ECO:0000313" key="2">
    <source>
        <dbReference type="EMBL" id="MDO3397973.1"/>
    </source>
</evidence>
<name>A0ABT8TVI7_9ACTN</name>
<dbReference type="Proteomes" id="UP001168363">
    <property type="component" value="Unassembled WGS sequence"/>
</dbReference>
<feature type="compositionally biased region" description="Basic and acidic residues" evidence="1">
    <location>
        <begin position="35"/>
        <end position="50"/>
    </location>
</feature>